<evidence type="ECO:0000256" key="9">
    <source>
        <dbReference type="ARBA" id="ARBA00048988"/>
    </source>
</evidence>
<evidence type="ECO:0000256" key="1">
    <source>
        <dbReference type="ARBA" id="ARBA00009922"/>
    </source>
</evidence>
<dbReference type="EC" id="5.6.2.4" evidence="8"/>
<name>A0A1M6IEI5_9BACT</name>
<comment type="similarity">
    <text evidence="1">Belongs to the helicase family. UvrD subfamily.</text>
</comment>
<dbReference type="InterPro" id="IPR000212">
    <property type="entry name" value="DNA_helicase_UvrD/REP"/>
</dbReference>
<evidence type="ECO:0000313" key="13">
    <source>
        <dbReference type="EMBL" id="SHJ32726.1"/>
    </source>
</evidence>
<evidence type="ECO:0000259" key="11">
    <source>
        <dbReference type="PROSITE" id="PS51198"/>
    </source>
</evidence>
<organism evidence="13 14">
    <name type="scientific">Rubritalea squalenifaciens DSM 18772</name>
    <dbReference type="NCBI Taxonomy" id="1123071"/>
    <lineage>
        <taxon>Bacteria</taxon>
        <taxon>Pseudomonadati</taxon>
        <taxon>Verrucomicrobiota</taxon>
        <taxon>Verrucomicrobiia</taxon>
        <taxon>Verrucomicrobiales</taxon>
        <taxon>Rubritaleaceae</taxon>
        <taxon>Rubritalea</taxon>
    </lineage>
</organism>
<dbReference type="InterPro" id="IPR014016">
    <property type="entry name" value="UvrD-like_ATP-bd"/>
</dbReference>
<evidence type="ECO:0000256" key="3">
    <source>
        <dbReference type="ARBA" id="ARBA00022801"/>
    </source>
</evidence>
<dbReference type="Proteomes" id="UP000184510">
    <property type="component" value="Unassembled WGS sequence"/>
</dbReference>
<dbReference type="PANTHER" id="PTHR11070:SF64">
    <property type="entry name" value="ATP-DEPENDENT DNA HELICASE REP"/>
    <property type="match status" value="1"/>
</dbReference>
<dbReference type="EMBL" id="FQYR01000003">
    <property type="protein sequence ID" value="SHJ32726.1"/>
    <property type="molecule type" value="Genomic_DNA"/>
</dbReference>
<dbReference type="GO" id="GO:0016887">
    <property type="term" value="F:ATP hydrolysis activity"/>
    <property type="evidence" value="ECO:0007669"/>
    <property type="project" value="RHEA"/>
</dbReference>
<feature type="domain" description="UvrD-like helicase C-terminal" evidence="12">
    <location>
        <begin position="281"/>
        <end position="558"/>
    </location>
</feature>
<evidence type="ECO:0000259" key="12">
    <source>
        <dbReference type="PROSITE" id="PS51217"/>
    </source>
</evidence>
<evidence type="ECO:0000256" key="7">
    <source>
        <dbReference type="ARBA" id="ARBA00034617"/>
    </source>
</evidence>
<dbReference type="GO" id="GO:0003677">
    <property type="term" value="F:DNA binding"/>
    <property type="evidence" value="ECO:0007669"/>
    <property type="project" value="InterPro"/>
</dbReference>
<keyword evidence="4 10" id="KW-0347">Helicase</keyword>
<dbReference type="CDD" id="cd17932">
    <property type="entry name" value="DEXQc_UvrD"/>
    <property type="match status" value="1"/>
</dbReference>
<keyword evidence="3 10" id="KW-0378">Hydrolase</keyword>
<keyword evidence="6" id="KW-0413">Isomerase</keyword>
<protein>
    <recommendedName>
        <fullName evidence="8">DNA 3'-5' helicase</fullName>
        <ecNumber evidence="8">5.6.2.4</ecNumber>
    </recommendedName>
</protein>
<evidence type="ECO:0000256" key="8">
    <source>
        <dbReference type="ARBA" id="ARBA00034808"/>
    </source>
</evidence>
<keyword evidence="2 10" id="KW-0547">Nucleotide-binding</keyword>
<evidence type="ECO:0000256" key="5">
    <source>
        <dbReference type="ARBA" id="ARBA00022840"/>
    </source>
</evidence>
<evidence type="ECO:0000256" key="4">
    <source>
        <dbReference type="ARBA" id="ARBA00022806"/>
    </source>
</evidence>
<dbReference type="InParanoid" id="A0A1M6IEI5"/>
<dbReference type="STRING" id="1123071.SAMN02745181_1776"/>
<proteinExistence type="inferred from homology"/>
<dbReference type="PANTHER" id="PTHR11070">
    <property type="entry name" value="UVRD / RECB / PCRA DNA HELICASE FAMILY MEMBER"/>
    <property type="match status" value="1"/>
</dbReference>
<comment type="catalytic activity">
    <reaction evidence="9">
        <text>ATP + H2O = ADP + phosphate + H(+)</text>
        <dbReference type="Rhea" id="RHEA:13065"/>
        <dbReference type="ChEBI" id="CHEBI:15377"/>
        <dbReference type="ChEBI" id="CHEBI:15378"/>
        <dbReference type="ChEBI" id="CHEBI:30616"/>
        <dbReference type="ChEBI" id="CHEBI:43474"/>
        <dbReference type="ChEBI" id="CHEBI:456216"/>
        <dbReference type="EC" id="5.6.2.4"/>
    </reaction>
</comment>
<dbReference type="SUPFAM" id="SSF52540">
    <property type="entry name" value="P-loop containing nucleoside triphosphate hydrolases"/>
    <property type="match status" value="1"/>
</dbReference>
<evidence type="ECO:0000256" key="2">
    <source>
        <dbReference type="ARBA" id="ARBA00022741"/>
    </source>
</evidence>
<feature type="binding site" evidence="10">
    <location>
        <begin position="29"/>
        <end position="36"/>
    </location>
    <ligand>
        <name>ATP</name>
        <dbReference type="ChEBI" id="CHEBI:30616"/>
    </ligand>
</feature>
<keyword evidence="5 10" id="KW-0067">ATP-binding</keyword>
<dbReference type="InterPro" id="IPR013986">
    <property type="entry name" value="DExx_box_DNA_helicase_dom_sf"/>
</dbReference>
<dbReference type="PROSITE" id="PS51198">
    <property type="entry name" value="UVRD_HELICASE_ATP_BIND"/>
    <property type="match status" value="1"/>
</dbReference>
<dbReference type="Gene3D" id="1.10.10.160">
    <property type="match status" value="1"/>
</dbReference>
<dbReference type="AlphaFoldDB" id="A0A1M6IEI5"/>
<comment type="catalytic activity">
    <reaction evidence="7">
        <text>Couples ATP hydrolysis with the unwinding of duplex DNA by translocating in the 3'-5' direction.</text>
        <dbReference type="EC" id="5.6.2.4"/>
    </reaction>
</comment>
<dbReference type="InterPro" id="IPR027417">
    <property type="entry name" value="P-loop_NTPase"/>
</dbReference>
<keyword evidence="14" id="KW-1185">Reference proteome</keyword>
<dbReference type="GO" id="GO:0005829">
    <property type="term" value="C:cytosol"/>
    <property type="evidence" value="ECO:0007669"/>
    <property type="project" value="TreeGrafter"/>
</dbReference>
<dbReference type="RefSeq" id="WP_143183366.1">
    <property type="nucleotide sequence ID" value="NZ_FQYR01000003.1"/>
</dbReference>
<dbReference type="CDD" id="cd18807">
    <property type="entry name" value="SF1_C_UvrD"/>
    <property type="match status" value="1"/>
</dbReference>
<dbReference type="Pfam" id="PF13361">
    <property type="entry name" value="UvrD_C"/>
    <property type="match status" value="1"/>
</dbReference>
<dbReference type="GO" id="GO:0005524">
    <property type="term" value="F:ATP binding"/>
    <property type="evidence" value="ECO:0007669"/>
    <property type="project" value="UniProtKB-UniRule"/>
</dbReference>
<dbReference type="InterPro" id="IPR014017">
    <property type="entry name" value="DNA_helicase_UvrD-like_C"/>
</dbReference>
<feature type="domain" description="UvrD-like helicase ATP-binding" evidence="11">
    <location>
        <begin position="8"/>
        <end position="280"/>
    </location>
</feature>
<gene>
    <name evidence="13" type="ORF">SAMN02745181_1776</name>
</gene>
<dbReference type="FunCoup" id="A0A1M6IEI5">
    <property type="interactions" value="170"/>
</dbReference>
<dbReference type="Gene3D" id="1.10.486.10">
    <property type="entry name" value="PCRA, domain 4"/>
    <property type="match status" value="1"/>
</dbReference>
<accession>A0A1M6IEI5</accession>
<evidence type="ECO:0000313" key="14">
    <source>
        <dbReference type="Proteomes" id="UP000184510"/>
    </source>
</evidence>
<evidence type="ECO:0000256" key="6">
    <source>
        <dbReference type="ARBA" id="ARBA00023235"/>
    </source>
</evidence>
<reference evidence="13 14" key="1">
    <citation type="submission" date="2016-11" db="EMBL/GenBank/DDBJ databases">
        <authorList>
            <person name="Jaros S."/>
            <person name="Januszkiewicz K."/>
            <person name="Wedrychowicz H."/>
        </authorList>
    </citation>
    <scope>NUCLEOTIDE SEQUENCE [LARGE SCALE GENOMIC DNA]</scope>
    <source>
        <strain evidence="13 14">DSM 18772</strain>
    </source>
</reference>
<dbReference type="OrthoDB" id="9810135at2"/>
<sequence length="665" mass="75567">MSTGFSFSSLNEAQRDAVNSLDGPVLILAGAGTGKTRTVTCRIANMLQQGVQPHQILAVTFTNKAAAEMRERVCGMVSQDAGEEITVCTFHSLCVRILREGIEKLGYKKNFTIYSGPDQIGMIKQLIVRKGGKDLNVDPQMVLSLISNNKNAGIDADDQADDLIADIARAYNNELRTQNAVDFDDLLLLAEKLLREHADVREILQKKYTHVTVDEFQDTNGLQMKLLQQLVGKPYNVCVVGDDDQSIYGWRGADVTNILQFERFFPNPKVIRLEMNYRSSAAVLHTANSLIKHNYGRREKELKPSKDGGEKLRLIAMPGDEEEADFIAEEIHERNAVEKKPWEDFAILFRTNGQSRNLERAMRELKIPYRMVGAQSFFDKKEVRDTIAYLQALHNPLSDVPLLRVLNSPPRGIGQGSTVLITDCSRERQCSVWEAMGCEEVLEQLSTKVRNSVNAFVELMQGYHQRLIKKEENMGAVFKEFLEEIDFFEWVKRGCKTENEKLQRVENVQEVYANLSHAHRQGKSLQKFLDQMALQQDKDDDIEKQKGVCMITLHASKGLEFPIVYLVGLENGILPHKRSLEEGTTDEERRLLYVGITRAQDELTMTYCAYRTKYGEQAHCESSQFLKEIDFTHIEELDYDDIMGAEATEEETESFFSGLKSFLDD</sequence>
<evidence type="ECO:0000256" key="10">
    <source>
        <dbReference type="PROSITE-ProRule" id="PRU00560"/>
    </source>
</evidence>
<dbReference type="GO" id="GO:0000725">
    <property type="term" value="P:recombinational repair"/>
    <property type="evidence" value="ECO:0007669"/>
    <property type="project" value="TreeGrafter"/>
</dbReference>
<dbReference type="GO" id="GO:0043138">
    <property type="term" value="F:3'-5' DNA helicase activity"/>
    <property type="evidence" value="ECO:0007669"/>
    <property type="project" value="UniProtKB-EC"/>
</dbReference>
<dbReference type="Pfam" id="PF00580">
    <property type="entry name" value="UvrD-helicase"/>
    <property type="match status" value="1"/>
</dbReference>
<dbReference type="PROSITE" id="PS51217">
    <property type="entry name" value="UVRD_HELICASE_CTER"/>
    <property type="match status" value="1"/>
</dbReference>
<dbReference type="Gene3D" id="3.40.50.300">
    <property type="entry name" value="P-loop containing nucleotide triphosphate hydrolases"/>
    <property type="match status" value="2"/>
</dbReference>